<accession>A0A846RWH8</accession>
<sequence>MMIMDSDVLLALVRTDNTAVEEWVKELPAKPHTTALALAEVYAAIRRAPEAIFREARHRAMRAALDGALHRRVLPFDEKAAAELAKLALTPHPEGRTYPLATLIPAATARVLNMKIATGRPEDFLGIDVELEILKLAGT</sequence>
<dbReference type="RefSeq" id="WP_167993280.1">
    <property type="nucleotide sequence ID" value="NZ_JAATJL010000001.1"/>
</dbReference>
<comment type="caution">
    <text evidence="1">The sequence shown here is derived from an EMBL/GenBank/DDBJ whole genome shotgun (WGS) entry which is preliminary data.</text>
</comment>
<organism evidence="1 2">
    <name type="scientific">Arthrobacter pigmenti</name>
    <dbReference type="NCBI Taxonomy" id="271432"/>
    <lineage>
        <taxon>Bacteria</taxon>
        <taxon>Bacillati</taxon>
        <taxon>Actinomycetota</taxon>
        <taxon>Actinomycetes</taxon>
        <taxon>Micrococcales</taxon>
        <taxon>Micrococcaceae</taxon>
        <taxon>Arthrobacter</taxon>
    </lineage>
</organism>
<dbReference type="Gene3D" id="3.40.50.1010">
    <property type="entry name" value="5'-nuclease"/>
    <property type="match status" value="1"/>
</dbReference>
<reference evidence="1 2" key="1">
    <citation type="submission" date="2020-03" db="EMBL/GenBank/DDBJ databases">
        <title>Sequencing the genomes of 1000 actinobacteria strains.</title>
        <authorList>
            <person name="Klenk H.-P."/>
        </authorList>
    </citation>
    <scope>NUCLEOTIDE SEQUENCE [LARGE SCALE GENOMIC DNA]</scope>
    <source>
        <strain evidence="1 2">DSM 16403</strain>
    </source>
</reference>
<evidence type="ECO:0000313" key="2">
    <source>
        <dbReference type="Proteomes" id="UP000547458"/>
    </source>
</evidence>
<protein>
    <submittedName>
        <fullName evidence="1">Putative nucleic acid-binding protein</fullName>
    </submittedName>
</protein>
<dbReference type="InterPro" id="IPR029060">
    <property type="entry name" value="PIN-like_dom_sf"/>
</dbReference>
<gene>
    <name evidence="1" type="ORF">BJ994_001667</name>
</gene>
<dbReference type="AlphaFoldDB" id="A0A846RWH8"/>
<name>A0A846RWH8_9MICC</name>
<keyword evidence="2" id="KW-1185">Reference proteome</keyword>
<proteinExistence type="predicted"/>
<dbReference type="SUPFAM" id="SSF88723">
    <property type="entry name" value="PIN domain-like"/>
    <property type="match status" value="1"/>
</dbReference>
<evidence type="ECO:0000313" key="1">
    <source>
        <dbReference type="EMBL" id="NJC22591.1"/>
    </source>
</evidence>
<dbReference type="EMBL" id="JAATJL010000001">
    <property type="protein sequence ID" value="NJC22591.1"/>
    <property type="molecule type" value="Genomic_DNA"/>
</dbReference>
<dbReference type="Proteomes" id="UP000547458">
    <property type="component" value="Unassembled WGS sequence"/>
</dbReference>